<protein>
    <submittedName>
        <fullName evidence="2">Uncharacterized protein</fullName>
    </submittedName>
</protein>
<name>A0A8T8SWL2_9BASI</name>
<gene>
    <name evidence="2" type="ORF">A4X13_0g5066</name>
</gene>
<comment type="caution">
    <text evidence="2">The sequence shown here is derived from an EMBL/GenBank/DDBJ whole genome shotgun (WGS) entry which is preliminary data.</text>
</comment>
<dbReference type="EMBL" id="LWDF02000367">
    <property type="protein sequence ID" value="KAE8249808.1"/>
    <property type="molecule type" value="Genomic_DNA"/>
</dbReference>
<sequence length="133" mass="15429">MLRRLIPSEEEAEEAVGQERNRKNKTKQKDKKRRAVGKGKPRPVRLWQLLKVTKKLSKSGRQKHNRKVRAALQEHENIRQQILGMAEGKEELADLTSYLSDAIVQGVEDFKRVAGDLKALMEQRRAMEQREAM</sequence>
<feature type="compositionally biased region" description="Basic residues" evidence="1">
    <location>
        <begin position="22"/>
        <end position="42"/>
    </location>
</feature>
<evidence type="ECO:0000256" key="1">
    <source>
        <dbReference type="SAM" id="MobiDB-lite"/>
    </source>
</evidence>
<organism evidence="2 3">
    <name type="scientific">Tilletia indica</name>
    <dbReference type="NCBI Taxonomy" id="43049"/>
    <lineage>
        <taxon>Eukaryota</taxon>
        <taxon>Fungi</taxon>
        <taxon>Dikarya</taxon>
        <taxon>Basidiomycota</taxon>
        <taxon>Ustilaginomycotina</taxon>
        <taxon>Exobasidiomycetes</taxon>
        <taxon>Tilletiales</taxon>
        <taxon>Tilletiaceae</taxon>
        <taxon>Tilletia</taxon>
    </lineage>
</organism>
<feature type="region of interest" description="Disordered" evidence="1">
    <location>
        <begin position="1"/>
        <end position="42"/>
    </location>
</feature>
<reference evidence="2" key="1">
    <citation type="submission" date="2016-04" db="EMBL/GenBank/DDBJ databases">
        <authorList>
            <person name="Nguyen H.D."/>
            <person name="Samba Siva P."/>
            <person name="Cullis J."/>
            <person name="Levesque C.A."/>
            <person name="Hambleton S."/>
        </authorList>
    </citation>
    <scope>NUCLEOTIDE SEQUENCE</scope>
    <source>
        <strain evidence="2">DAOMC 236416</strain>
    </source>
</reference>
<keyword evidence="3" id="KW-1185">Reference proteome</keyword>
<accession>A0A8T8SWL2</accession>
<dbReference type="Proteomes" id="UP000077521">
    <property type="component" value="Unassembled WGS sequence"/>
</dbReference>
<reference evidence="2" key="2">
    <citation type="journal article" date="2019" name="IMA Fungus">
        <title>Genome sequencing and comparison of five Tilletia species to identify candidate genes for the detection of regulated species infecting wheat.</title>
        <authorList>
            <person name="Nguyen H.D.T."/>
            <person name="Sultana T."/>
            <person name="Kesanakurti P."/>
            <person name="Hambleton S."/>
        </authorList>
    </citation>
    <scope>NUCLEOTIDE SEQUENCE</scope>
    <source>
        <strain evidence="2">DAOMC 236416</strain>
    </source>
</reference>
<proteinExistence type="predicted"/>
<evidence type="ECO:0000313" key="2">
    <source>
        <dbReference type="EMBL" id="KAE8249808.1"/>
    </source>
</evidence>
<dbReference type="AlphaFoldDB" id="A0A8T8SWL2"/>
<evidence type="ECO:0000313" key="3">
    <source>
        <dbReference type="Proteomes" id="UP000077521"/>
    </source>
</evidence>